<dbReference type="Pfam" id="PF02624">
    <property type="entry name" value="YcaO"/>
    <property type="match status" value="1"/>
</dbReference>
<accession>A0A1I6QIU9</accession>
<evidence type="ECO:0000259" key="1">
    <source>
        <dbReference type="PROSITE" id="PS51664"/>
    </source>
</evidence>
<protein>
    <submittedName>
        <fullName evidence="2">Ribosomal protein S12 methylthiotransferase accessory factor</fullName>
    </submittedName>
</protein>
<dbReference type="PANTHER" id="PTHR37809:SF1">
    <property type="entry name" value="RIBOSOMAL PROTEIN S12 METHYLTHIOTRANSFERASE ACCESSORY FACTOR YCAO"/>
    <property type="match status" value="1"/>
</dbReference>
<gene>
    <name evidence="2" type="ORF">SAMN04488556_1302</name>
</gene>
<keyword evidence="2" id="KW-0808">Transferase</keyword>
<keyword evidence="3" id="KW-1185">Reference proteome</keyword>
<keyword evidence="2" id="KW-0687">Ribonucleoprotein</keyword>
<evidence type="ECO:0000313" key="2">
    <source>
        <dbReference type="EMBL" id="SFS52354.1"/>
    </source>
</evidence>
<name>A0A1I6QIU9_9EURY</name>
<dbReference type="GO" id="GO:0005840">
    <property type="term" value="C:ribosome"/>
    <property type="evidence" value="ECO:0007669"/>
    <property type="project" value="UniProtKB-KW"/>
</dbReference>
<proteinExistence type="predicted"/>
<dbReference type="Proteomes" id="UP000199199">
    <property type="component" value="Unassembled WGS sequence"/>
</dbReference>
<dbReference type="OrthoDB" id="7433at2157"/>
<dbReference type="InterPro" id="IPR003776">
    <property type="entry name" value="YcaO-like_dom"/>
</dbReference>
<reference evidence="3" key="1">
    <citation type="submission" date="2016-10" db="EMBL/GenBank/DDBJ databases">
        <authorList>
            <person name="Varghese N."/>
            <person name="Submissions S."/>
        </authorList>
    </citation>
    <scope>NUCLEOTIDE SEQUENCE [LARGE SCALE GENOMIC DNA]</scope>
    <source>
        <strain evidence="3">DSM 22427</strain>
    </source>
</reference>
<dbReference type="PANTHER" id="PTHR37809">
    <property type="entry name" value="RIBOSOMAL PROTEIN S12 METHYLTHIOTRANSFERASE ACCESSORY FACTOR YCAO"/>
    <property type="match status" value="1"/>
</dbReference>
<dbReference type="Gene3D" id="3.30.1330.230">
    <property type="match status" value="1"/>
</dbReference>
<dbReference type="EMBL" id="FOZS01000001">
    <property type="protein sequence ID" value="SFS52354.1"/>
    <property type="molecule type" value="Genomic_DNA"/>
</dbReference>
<keyword evidence="2" id="KW-0689">Ribosomal protein</keyword>
<dbReference type="NCBIfam" id="TIGR03604">
    <property type="entry name" value="TOMM_cyclo_SagD"/>
    <property type="match status" value="1"/>
</dbReference>
<dbReference type="RefSeq" id="WP_092902787.1">
    <property type="nucleotide sequence ID" value="NZ_FOZS01000001.1"/>
</dbReference>
<sequence>MEVHVVADDPVRAAIDAALSDIDITTRDAEPTALSGARFAIVSDVVGSDTFERALDATRAGETPWIAVEIGGVGGHPIADVDAAVSGFAPATACYDCLRQRVASTRASEESLEQPSADRSAARLAGAIAGRECVRTFSGDGESIVGRVRELPYASRRCLPVPTCKCGSDGRDRTLDLADESSLELEQAVERAELAIDSRLGPVRSIGEAESFPAPYYLATLADTDPFSDASASKQSAGVDDDWNAALMKAVGEGLERYCAGVYRDAALRYASVDDLENPVSPLELVRPEDAPEFDSSTTCRWVDGVDLESGESAQLPAAAVHFPQPGDPLVPAITTGLGLGSSTADAVRSGLTEVIERDATMLSWYSTYEPIGLDVEDEAYDRLERRARSEGLTATALLVTQDVDVPVVAVAVYREDAEPGGDDRWPRFAAGSAAALDGTAAARSALAEALQNWMELRGIGRDEADTATGQIGHYASFPDPVREFVDVERTIPADRVGPDPAPTGSDALEELVSRTNAAGLRPYAARVTTRDVERLGFEAVRVVVPGAQPLFTDEPYFGDRATDVPDELGFEPALEREFHPYP</sequence>
<dbReference type="AlphaFoldDB" id="A0A1I6QIU9"/>
<dbReference type="InterPro" id="IPR027624">
    <property type="entry name" value="TOMM_cyclo_SagD"/>
</dbReference>
<organism evidence="2 3">
    <name type="scientific">Halostagnicola kamekurae</name>
    <dbReference type="NCBI Taxonomy" id="619731"/>
    <lineage>
        <taxon>Archaea</taxon>
        <taxon>Methanobacteriati</taxon>
        <taxon>Methanobacteriota</taxon>
        <taxon>Stenosarchaea group</taxon>
        <taxon>Halobacteria</taxon>
        <taxon>Halobacteriales</taxon>
        <taxon>Natrialbaceae</taxon>
        <taxon>Halostagnicola</taxon>
    </lineage>
</organism>
<dbReference type="PROSITE" id="PS51664">
    <property type="entry name" value="YCAO"/>
    <property type="match status" value="1"/>
</dbReference>
<evidence type="ECO:0000313" key="3">
    <source>
        <dbReference type="Proteomes" id="UP000199199"/>
    </source>
</evidence>
<dbReference type="Gene3D" id="3.40.50.720">
    <property type="entry name" value="NAD(P)-binding Rossmann-like Domain"/>
    <property type="match status" value="1"/>
</dbReference>
<feature type="domain" description="YcaO" evidence="1">
    <location>
        <begin position="238"/>
        <end position="583"/>
    </location>
</feature>
<dbReference type="GO" id="GO:0016740">
    <property type="term" value="F:transferase activity"/>
    <property type="evidence" value="ECO:0007669"/>
    <property type="project" value="UniProtKB-KW"/>
</dbReference>